<keyword evidence="5 13" id="KW-0378">Hydrolase</keyword>
<dbReference type="EC" id="5.6.2.4" evidence="13"/>
<evidence type="ECO:0000256" key="13">
    <source>
        <dbReference type="RuleBase" id="RU364117"/>
    </source>
</evidence>
<evidence type="ECO:0000256" key="12">
    <source>
        <dbReference type="ARBA" id="ARBA00049360"/>
    </source>
</evidence>
<evidence type="ECO:0000256" key="5">
    <source>
        <dbReference type="ARBA" id="ARBA00022801"/>
    </source>
</evidence>
<dbReference type="GO" id="GO:0009378">
    <property type="term" value="F:four-way junction helicase activity"/>
    <property type="evidence" value="ECO:0000318"/>
    <property type="project" value="GO_Central"/>
</dbReference>
<evidence type="ECO:0000256" key="6">
    <source>
        <dbReference type="ARBA" id="ARBA00022806"/>
    </source>
</evidence>
<dbReference type="SMART" id="SM00490">
    <property type="entry name" value="HELICc"/>
    <property type="match status" value="1"/>
</dbReference>
<evidence type="ECO:0000313" key="17">
    <source>
        <dbReference type="EMBL" id="EFJ14467.1"/>
    </source>
</evidence>
<dbReference type="GO" id="GO:0000724">
    <property type="term" value="P:double-strand break repair via homologous recombination"/>
    <property type="evidence" value="ECO:0000318"/>
    <property type="project" value="GO_Central"/>
</dbReference>
<evidence type="ECO:0000259" key="16">
    <source>
        <dbReference type="PROSITE" id="PS51194"/>
    </source>
</evidence>
<dbReference type="GO" id="GO:0005737">
    <property type="term" value="C:cytoplasm"/>
    <property type="evidence" value="ECO:0000318"/>
    <property type="project" value="GO_Central"/>
</dbReference>
<feature type="domain" description="Helicase C-terminal" evidence="16">
    <location>
        <begin position="410"/>
        <end position="560"/>
    </location>
</feature>
<keyword evidence="9" id="KW-0413">Isomerase</keyword>
<dbReference type="GO" id="GO:0046872">
    <property type="term" value="F:metal ion binding"/>
    <property type="evidence" value="ECO:0007669"/>
    <property type="project" value="UniProtKB-KW"/>
</dbReference>
<dbReference type="PROSITE" id="PS00690">
    <property type="entry name" value="DEAH_ATP_HELICASE"/>
    <property type="match status" value="1"/>
</dbReference>
<dbReference type="OrthoDB" id="10261556at2759"/>
<dbReference type="Pfam" id="PF16124">
    <property type="entry name" value="RecQ_Zn_bind"/>
    <property type="match status" value="1"/>
</dbReference>
<dbReference type="InterPro" id="IPR014001">
    <property type="entry name" value="Helicase_ATP-bd"/>
</dbReference>
<dbReference type="InterPro" id="IPR004589">
    <property type="entry name" value="DNA_helicase_ATP-dep_RecQ"/>
</dbReference>
<evidence type="ECO:0000256" key="10">
    <source>
        <dbReference type="ARBA" id="ARBA00023242"/>
    </source>
</evidence>
<dbReference type="Gene3D" id="3.40.50.300">
    <property type="entry name" value="P-loop containing nucleotide triphosphate hydrolases"/>
    <property type="match status" value="2"/>
</dbReference>
<dbReference type="EMBL" id="GL377627">
    <property type="protein sequence ID" value="EFJ14467.1"/>
    <property type="molecule type" value="Genomic_DNA"/>
</dbReference>
<evidence type="ECO:0000256" key="3">
    <source>
        <dbReference type="ARBA" id="ARBA00022723"/>
    </source>
</evidence>
<comment type="catalytic activity">
    <reaction evidence="12 13">
        <text>ATP + H2O = ADP + phosphate + H(+)</text>
        <dbReference type="Rhea" id="RHEA:13065"/>
        <dbReference type="ChEBI" id="CHEBI:15377"/>
        <dbReference type="ChEBI" id="CHEBI:15378"/>
        <dbReference type="ChEBI" id="CHEBI:30616"/>
        <dbReference type="ChEBI" id="CHEBI:43474"/>
        <dbReference type="ChEBI" id="CHEBI:456216"/>
    </reaction>
</comment>
<dbReference type="Pfam" id="PF00271">
    <property type="entry name" value="Helicase_C"/>
    <property type="match status" value="1"/>
</dbReference>
<keyword evidence="8" id="KW-0238">DNA-binding</keyword>
<dbReference type="GO" id="GO:0043138">
    <property type="term" value="F:3'-5' DNA helicase activity"/>
    <property type="evidence" value="ECO:0000318"/>
    <property type="project" value="GO_Central"/>
</dbReference>
<keyword evidence="3" id="KW-0479">Metal-binding</keyword>
<feature type="domain" description="Helicase ATP-binding" evidence="15">
    <location>
        <begin position="211"/>
        <end position="387"/>
    </location>
</feature>
<dbReference type="CDD" id="cd17920">
    <property type="entry name" value="DEXHc_RecQ"/>
    <property type="match status" value="1"/>
</dbReference>
<dbReference type="PANTHER" id="PTHR13710:SF153">
    <property type="entry name" value="RECQ-LIKE DNA HELICASE BLM"/>
    <property type="match status" value="1"/>
</dbReference>
<proteinExistence type="inferred from homology"/>
<dbReference type="eggNOG" id="KOG0351">
    <property type="taxonomic scope" value="Eukaryota"/>
</dbReference>
<feature type="compositionally biased region" description="Low complexity" evidence="14">
    <location>
        <begin position="97"/>
        <end position="107"/>
    </location>
</feature>
<protein>
    <recommendedName>
        <fullName evidence="13">ATP-dependent DNA helicase</fullName>
        <ecNumber evidence="13">5.6.2.4</ecNumber>
    </recommendedName>
</protein>
<dbReference type="GO" id="GO:0005694">
    <property type="term" value="C:chromosome"/>
    <property type="evidence" value="ECO:0000318"/>
    <property type="project" value="GO_Central"/>
</dbReference>
<dbReference type="FunCoup" id="D8SMC1">
    <property type="interactions" value="210"/>
</dbReference>
<evidence type="ECO:0000256" key="9">
    <source>
        <dbReference type="ARBA" id="ARBA00023235"/>
    </source>
</evidence>
<keyword evidence="4 13" id="KW-0547">Nucleotide-binding</keyword>
<dbReference type="PROSITE" id="PS51192">
    <property type="entry name" value="HELICASE_ATP_BIND_1"/>
    <property type="match status" value="1"/>
</dbReference>
<feature type="region of interest" description="Disordered" evidence="14">
    <location>
        <begin position="87"/>
        <end position="178"/>
    </location>
</feature>
<feature type="compositionally biased region" description="Acidic residues" evidence="14">
    <location>
        <begin position="108"/>
        <end position="123"/>
    </location>
</feature>
<name>D8SMC1_SELML</name>
<dbReference type="GO" id="GO:0016887">
    <property type="term" value="F:ATP hydrolysis activity"/>
    <property type="evidence" value="ECO:0007669"/>
    <property type="project" value="RHEA"/>
</dbReference>
<dbReference type="GO" id="GO:0006260">
    <property type="term" value="P:DNA replication"/>
    <property type="evidence" value="ECO:0000318"/>
    <property type="project" value="GO_Central"/>
</dbReference>
<reference evidence="17 18" key="1">
    <citation type="journal article" date="2011" name="Science">
        <title>The Selaginella genome identifies genetic changes associated with the evolution of vascular plants.</title>
        <authorList>
            <person name="Banks J.A."/>
            <person name="Nishiyama T."/>
            <person name="Hasebe M."/>
            <person name="Bowman J.L."/>
            <person name="Gribskov M."/>
            <person name="dePamphilis C."/>
            <person name="Albert V.A."/>
            <person name="Aono N."/>
            <person name="Aoyama T."/>
            <person name="Ambrose B.A."/>
            <person name="Ashton N.W."/>
            <person name="Axtell M.J."/>
            <person name="Barker E."/>
            <person name="Barker M.S."/>
            <person name="Bennetzen J.L."/>
            <person name="Bonawitz N.D."/>
            <person name="Chapple C."/>
            <person name="Cheng C."/>
            <person name="Correa L.G."/>
            <person name="Dacre M."/>
            <person name="DeBarry J."/>
            <person name="Dreyer I."/>
            <person name="Elias M."/>
            <person name="Engstrom E.M."/>
            <person name="Estelle M."/>
            <person name="Feng L."/>
            <person name="Finet C."/>
            <person name="Floyd S.K."/>
            <person name="Frommer W.B."/>
            <person name="Fujita T."/>
            <person name="Gramzow L."/>
            <person name="Gutensohn M."/>
            <person name="Harholt J."/>
            <person name="Hattori M."/>
            <person name="Heyl A."/>
            <person name="Hirai T."/>
            <person name="Hiwatashi Y."/>
            <person name="Ishikawa M."/>
            <person name="Iwata M."/>
            <person name="Karol K.G."/>
            <person name="Koehler B."/>
            <person name="Kolukisaoglu U."/>
            <person name="Kubo M."/>
            <person name="Kurata T."/>
            <person name="Lalonde S."/>
            <person name="Li K."/>
            <person name="Li Y."/>
            <person name="Litt A."/>
            <person name="Lyons E."/>
            <person name="Manning G."/>
            <person name="Maruyama T."/>
            <person name="Michael T.P."/>
            <person name="Mikami K."/>
            <person name="Miyazaki S."/>
            <person name="Morinaga S."/>
            <person name="Murata T."/>
            <person name="Mueller-Roeber B."/>
            <person name="Nelson D.R."/>
            <person name="Obara M."/>
            <person name="Oguri Y."/>
            <person name="Olmstead R.G."/>
            <person name="Onodera N."/>
            <person name="Petersen B.L."/>
            <person name="Pils B."/>
            <person name="Prigge M."/>
            <person name="Rensing S.A."/>
            <person name="Riano-Pachon D.M."/>
            <person name="Roberts A.W."/>
            <person name="Sato Y."/>
            <person name="Scheller H.V."/>
            <person name="Schulz B."/>
            <person name="Schulz C."/>
            <person name="Shakirov E.V."/>
            <person name="Shibagaki N."/>
            <person name="Shinohara N."/>
            <person name="Shippen D.E."/>
            <person name="Soerensen I."/>
            <person name="Sotooka R."/>
            <person name="Sugimoto N."/>
            <person name="Sugita M."/>
            <person name="Sumikawa N."/>
            <person name="Tanurdzic M."/>
            <person name="Theissen G."/>
            <person name="Ulvskov P."/>
            <person name="Wakazuki S."/>
            <person name="Weng J.K."/>
            <person name="Willats W.W."/>
            <person name="Wipf D."/>
            <person name="Wolf P.G."/>
            <person name="Yang L."/>
            <person name="Zimmer A.D."/>
            <person name="Zhu Q."/>
            <person name="Mitros T."/>
            <person name="Hellsten U."/>
            <person name="Loque D."/>
            <person name="Otillar R."/>
            <person name="Salamov A."/>
            <person name="Schmutz J."/>
            <person name="Shapiro H."/>
            <person name="Lindquist E."/>
            <person name="Lucas S."/>
            <person name="Rokhsar D."/>
            <person name="Grigoriev I.V."/>
        </authorList>
    </citation>
    <scope>NUCLEOTIDE SEQUENCE [LARGE SCALE GENOMIC DNA]</scope>
</reference>
<keyword evidence="7 13" id="KW-0067">ATP-binding</keyword>
<dbReference type="Proteomes" id="UP000001514">
    <property type="component" value="Unassembled WGS sequence"/>
</dbReference>
<dbReference type="CDD" id="cd18794">
    <property type="entry name" value="SF2_C_RecQ"/>
    <property type="match status" value="1"/>
</dbReference>
<evidence type="ECO:0000256" key="11">
    <source>
        <dbReference type="ARBA" id="ARBA00034617"/>
    </source>
</evidence>
<comment type="subcellular location">
    <subcellularLocation>
        <location evidence="1 13">Nucleus</location>
    </subcellularLocation>
</comment>
<dbReference type="FunFam" id="3.40.50.300:FF:001975">
    <property type="entry name" value="ATP-dependent DNA helicase"/>
    <property type="match status" value="1"/>
</dbReference>
<dbReference type="PROSITE" id="PS51194">
    <property type="entry name" value="HELICASE_CTER"/>
    <property type="match status" value="1"/>
</dbReference>
<dbReference type="SMART" id="SM00487">
    <property type="entry name" value="DEXDc"/>
    <property type="match status" value="1"/>
</dbReference>
<dbReference type="PANTHER" id="PTHR13710">
    <property type="entry name" value="DNA HELICASE RECQ FAMILY MEMBER"/>
    <property type="match status" value="1"/>
</dbReference>
<comment type="catalytic activity">
    <reaction evidence="11 13">
        <text>Couples ATP hydrolysis with the unwinding of duplex DNA by translocating in the 3'-5' direction.</text>
        <dbReference type="EC" id="5.6.2.4"/>
    </reaction>
</comment>
<dbReference type="FunFam" id="3.40.50.300:FF:000444">
    <property type="entry name" value="ATP-dependent DNA helicase"/>
    <property type="match status" value="1"/>
</dbReference>
<evidence type="ECO:0000256" key="8">
    <source>
        <dbReference type="ARBA" id="ARBA00023125"/>
    </source>
</evidence>
<dbReference type="Pfam" id="PF00270">
    <property type="entry name" value="DEAD"/>
    <property type="match status" value="1"/>
</dbReference>
<comment type="similarity">
    <text evidence="2 13">Belongs to the helicase family. RecQ subfamily.</text>
</comment>
<evidence type="ECO:0000256" key="7">
    <source>
        <dbReference type="ARBA" id="ARBA00022840"/>
    </source>
</evidence>
<dbReference type="HOGENOM" id="CLU_001103_9_6_1"/>
<organism evidence="18">
    <name type="scientific">Selaginella moellendorffii</name>
    <name type="common">Spikemoss</name>
    <dbReference type="NCBI Taxonomy" id="88036"/>
    <lineage>
        <taxon>Eukaryota</taxon>
        <taxon>Viridiplantae</taxon>
        <taxon>Streptophyta</taxon>
        <taxon>Embryophyta</taxon>
        <taxon>Tracheophyta</taxon>
        <taxon>Lycopodiopsida</taxon>
        <taxon>Selaginellales</taxon>
        <taxon>Selaginellaceae</taxon>
        <taxon>Selaginella</taxon>
    </lineage>
</organism>
<keyword evidence="18" id="KW-1185">Reference proteome</keyword>
<dbReference type="GO" id="GO:0005634">
    <property type="term" value="C:nucleus"/>
    <property type="evidence" value="ECO:0000318"/>
    <property type="project" value="GO_Central"/>
</dbReference>
<dbReference type="InterPro" id="IPR001650">
    <property type="entry name" value="Helicase_C-like"/>
</dbReference>
<dbReference type="GO" id="GO:0005524">
    <property type="term" value="F:ATP binding"/>
    <property type="evidence" value="ECO:0007669"/>
    <property type="project" value="UniProtKB-KW"/>
</dbReference>
<keyword evidence="6 13" id="KW-0347">Helicase</keyword>
<evidence type="ECO:0000256" key="1">
    <source>
        <dbReference type="ARBA" id="ARBA00004123"/>
    </source>
</evidence>
<accession>D8SMC1</accession>
<dbReference type="InterPro" id="IPR032284">
    <property type="entry name" value="RecQ_Zn-bd"/>
</dbReference>
<dbReference type="InterPro" id="IPR011545">
    <property type="entry name" value="DEAD/DEAH_box_helicase_dom"/>
</dbReference>
<dbReference type="InParanoid" id="D8SMC1"/>
<dbReference type="AlphaFoldDB" id="D8SMC1"/>
<dbReference type="SUPFAM" id="SSF52540">
    <property type="entry name" value="P-loop containing nucleoside triphosphate hydrolases"/>
    <property type="match status" value="1"/>
</dbReference>
<evidence type="ECO:0000313" key="18">
    <source>
        <dbReference type="Proteomes" id="UP000001514"/>
    </source>
</evidence>
<evidence type="ECO:0000256" key="4">
    <source>
        <dbReference type="ARBA" id="ARBA00022741"/>
    </source>
</evidence>
<gene>
    <name evidence="17" type="ORF">SELMODRAFT_234552</name>
</gene>
<feature type="compositionally biased region" description="Polar residues" evidence="14">
    <location>
        <begin position="159"/>
        <end position="173"/>
    </location>
</feature>
<evidence type="ECO:0000259" key="15">
    <source>
        <dbReference type="PROSITE" id="PS51192"/>
    </source>
</evidence>
<dbReference type="KEGG" id="smo:SELMODRAFT_234552"/>
<dbReference type="InterPro" id="IPR002464">
    <property type="entry name" value="DNA/RNA_helicase_DEAH_CS"/>
</dbReference>
<dbReference type="GO" id="GO:0003677">
    <property type="term" value="F:DNA binding"/>
    <property type="evidence" value="ECO:0007669"/>
    <property type="project" value="UniProtKB-KW"/>
</dbReference>
<evidence type="ECO:0000256" key="14">
    <source>
        <dbReference type="SAM" id="MobiDB-lite"/>
    </source>
</evidence>
<sequence>MERERSRLIALALDVGFDRDVANAVLDQLISLYGYEGRDFVTVEHCGDDFLARLADSTQAHEDWETSSPLAAPEDGDDAFELKENVVADSENEEVENSMVRDVSSSSSEDEDDDVIIIEADEETPIKPNEKQSSARKNHPPSTAGSAKKAKKLDGRISSFYSPSPGTPSSSEDSATRRPTYEHLRLLDDFDLANTAIFYHNKFRPFQRMGCEAAMAGKDLFILLPTGGGKSLCYQLPAVMSPGVTVVVSPLLSLIQDQVLALVEKFRIPAAFLSSQLSSSQAAAVMQELRKQRPSCKLLYVTPEKLAKSASFQDVLHGLDRHRLLARFVIDEAHCVSQWGHDFRPDYKALGILKQQFPRVPLMALTATATHSVRKDILSILRIPHATVIETSFDRPNLKYKVVIKDPKDPLEQLGKIIKDDFARQCGIVYCLSKNECKDVCDYLSNKCKIKTAFYHAGLSNRERVLVQNKWQKNEVQVICATIAFGMGIDKADVRFVIHNTMSKAIEGYYQESGRAGRDGLSSTCLVLYQKKDFSRIACMLRSGYGRSKDSFKRGVEQGRKMQEYCEEKNQCRRKLLLEYFGENSMSQNGCPTGPNRCDNCSRQS</sequence>
<evidence type="ECO:0000256" key="2">
    <source>
        <dbReference type="ARBA" id="ARBA00005446"/>
    </source>
</evidence>
<dbReference type="InterPro" id="IPR027417">
    <property type="entry name" value="P-loop_NTPase"/>
</dbReference>
<dbReference type="Gramene" id="EFJ14467">
    <property type="protein sequence ID" value="EFJ14467"/>
    <property type="gene ID" value="SELMODRAFT_234552"/>
</dbReference>
<dbReference type="OMA" id="CRWQFLL"/>
<dbReference type="STRING" id="88036.D8SMC1"/>
<keyword evidence="10 13" id="KW-0539">Nucleus</keyword>
<dbReference type="NCBIfam" id="TIGR00614">
    <property type="entry name" value="recQ_fam"/>
    <property type="match status" value="1"/>
</dbReference>